<sequence length="140" mass="16127">MKSVFWKIHLKSSPEVVFGFLSTASGREKFWAEKAPEIDGIILFSFPNRESYEGKILESNTNRVFCLDYFNSKVMFSLEPSKNNGTDLTLTNEGVPEDEFLEVYSGWVSVLMNLKAAADFQIDLRNHDPDKTWNEKYIDN</sequence>
<name>A0A316KY36_9FLAO</name>
<organism evidence="3 4">
    <name type="scientific">Flagellimonas aquimarina</name>
    <dbReference type="NCBI Taxonomy" id="2201895"/>
    <lineage>
        <taxon>Bacteria</taxon>
        <taxon>Pseudomonadati</taxon>
        <taxon>Bacteroidota</taxon>
        <taxon>Flavobacteriia</taxon>
        <taxon>Flavobacteriales</taxon>
        <taxon>Flavobacteriaceae</taxon>
        <taxon>Flagellimonas</taxon>
    </lineage>
</organism>
<evidence type="ECO:0000313" key="4">
    <source>
        <dbReference type="Proteomes" id="UP000245762"/>
    </source>
</evidence>
<comment type="similarity">
    <text evidence="1">Belongs to the AHA1 family.</text>
</comment>
<reference evidence="3 4" key="1">
    <citation type="submission" date="2018-05" db="EMBL/GenBank/DDBJ databases">
        <title>Complete genome sequence of Flagellimonas aquimarina ECD12 isolated from seaweed Ecklonia cava.</title>
        <authorList>
            <person name="Choi S."/>
            <person name="Seong C."/>
        </authorList>
    </citation>
    <scope>NUCLEOTIDE SEQUENCE [LARGE SCALE GENOMIC DNA]</scope>
    <source>
        <strain evidence="3 4">ECD12</strain>
    </source>
</reference>
<dbReference type="RefSeq" id="WP_109661560.1">
    <property type="nucleotide sequence ID" value="NZ_QGEG01000002.1"/>
</dbReference>
<evidence type="ECO:0000259" key="2">
    <source>
        <dbReference type="Pfam" id="PF08327"/>
    </source>
</evidence>
<dbReference type="Pfam" id="PF08327">
    <property type="entry name" value="AHSA1"/>
    <property type="match status" value="1"/>
</dbReference>
<feature type="domain" description="Activator of Hsp90 ATPase homologue 1/2-like C-terminal" evidence="2">
    <location>
        <begin position="13"/>
        <end position="117"/>
    </location>
</feature>
<dbReference type="EMBL" id="QGEG01000002">
    <property type="protein sequence ID" value="PWL37998.1"/>
    <property type="molecule type" value="Genomic_DNA"/>
</dbReference>
<evidence type="ECO:0000313" key="3">
    <source>
        <dbReference type="EMBL" id="PWL37998.1"/>
    </source>
</evidence>
<protein>
    <recommendedName>
        <fullName evidence="2">Activator of Hsp90 ATPase homologue 1/2-like C-terminal domain-containing protein</fullName>
    </recommendedName>
</protein>
<dbReference type="SUPFAM" id="SSF55961">
    <property type="entry name" value="Bet v1-like"/>
    <property type="match status" value="1"/>
</dbReference>
<dbReference type="InterPro" id="IPR023393">
    <property type="entry name" value="START-like_dom_sf"/>
</dbReference>
<dbReference type="Gene3D" id="3.30.530.20">
    <property type="match status" value="1"/>
</dbReference>
<comment type="caution">
    <text evidence="3">The sequence shown here is derived from an EMBL/GenBank/DDBJ whole genome shotgun (WGS) entry which is preliminary data.</text>
</comment>
<dbReference type="OrthoDB" id="3822902at2"/>
<gene>
    <name evidence="3" type="ORF">DKG77_06815</name>
</gene>
<evidence type="ECO:0000256" key="1">
    <source>
        <dbReference type="ARBA" id="ARBA00006817"/>
    </source>
</evidence>
<keyword evidence="4" id="KW-1185">Reference proteome</keyword>
<dbReference type="AlphaFoldDB" id="A0A316KY36"/>
<proteinExistence type="inferred from homology"/>
<dbReference type="Proteomes" id="UP000245762">
    <property type="component" value="Unassembled WGS sequence"/>
</dbReference>
<accession>A0A316KY36</accession>
<dbReference type="InterPro" id="IPR013538">
    <property type="entry name" value="ASHA1/2-like_C"/>
</dbReference>